<reference evidence="4" key="1">
    <citation type="journal article" date="2019" name="Int. J. Syst. Evol. Microbiol.">
        <title>The Global Catalogue of Microorganisms (GCM) 10K type strain sequencing project: providing services to taxonomists for standard genome sequencing and annotation.</title>
        <authorList>
            <consortium name="The Broad Institute Genomics Platform"/>
            <consortium name="The Broad Institute Genome Sequencing Center for Infectious Disease"/>
            <person name="Wu L."/>
            <person name="Ma J."/>
        </authorList>
    </citation>
    <scope>NUCLEOTIDE SEQUENCE [LARGE SCALE GENOMIC DNA]</scope>
    <source>
        <strain evidence="4">JCM 16603</strain>
    </source>
</reference>
<evidence type="ECO:0000256" key="1">
    <source>
        <dbReference type="SAM" id="SignalP"/>
    </source>
</evidence>
<dbReference type="EMBL" id="BAAAZD010000001">
    <property type="protein sequence ID" value="GAA3996147.1"/>
    <property type="molecule type" value="Genomic_DNA"/>
</dbReference>
<dbReference type="Pfam" id="PF13462">
    <property type="entry name" value="Thioredoxin_4"/>
    <property type="match status" value="1"/>
</dbReference>
<dbReference type="Proteomes" id="UP001501310">
    <property type="component" value="Unassembled WGS sequence"/>
</dbReference>
<accession>A0ABP7RE29</accession>
<feature type="domain" description="Thioredoxin-like fold" evidence="2">
    <location>
        <begin position="40"/>
        <end position="226"/>
    </location>
</feature>
<feature type="chain" id="PRO_5046182458" description="Thioredoxin-like fold domain-containing protein" evidence="1">
    <location>
        <begin position="22"/>
        <end position="228"/>
    </location>
</feature>
<evidence type="ECO:0000313" key="3">
    <source>
        <dbReference type="EMBL" id="GAA3996147.1"/>
    </source>
</evidence>
<keyword evidence="4" id="KW-1185">Reference proteome</keyword>
<gene>
    <name evidence="3" type="ORF">GCM10022211_01110</name>
</gene>
<sequence length="228" mass="23824">MRSMKAVLAGFALALAAPALAAPAAPAPDHRSALLESSDGWTFGKAGAPLLTEYASFGCPHCGQYAAAAGPRIDALVKAGTLRFSWRPFLIFPQDRAAAVLTRCIAPARRLGFIEELMAQQAAIRAALTAADQDQSLRGALYEAELRGPIDQAKVIAGQSGMIPLAARFGVTKAQADACLANPVHHAWVSNADMSARLNGVTGTPTFVWKGARLPAGTPDDLLALLPQ</sequence>
<keyword evidence="1" id="KW-0732">Signal</keyword>
<evidence type="ECO:0000259" key="2">
    <source>
        <dbReference type="Pfam" id="PF13462"/>
    </source>
</evidence>
<proteinExistence type="predicted"/>
<dbReference type="InterPro" id="IPR012336">
    <property type="entry name" value="Thioredoxin-like_fold"/>
</dbReference>
<dbReference type="CDD" id="cd02972">
    <property type="entry name" value="DsbA_family"/>
    <property type="match status" value="1"/>
</dbReference>
<organism evidence="3 4">
    <name type="scientific">Sphingomonas humi</name>
    <dbReference type="NCBI Taxonomy" id="335630"/>
    <lineage>
        <taxon>Bacteria</taxon>
        <taxon>Pseudomonadati</taxon>
        <taxon>Pseudomonadota</taxon>
        <taxon>Alphaproteobacteria</taxon>
        <taxon>Sphingomonadales</taxon>
        <taxon>Sphingomonadaceae</taxon>
        <taxon>Sphingomonas</taxon>
    </lineage>
</organism>
<dbReference type="Gene3D" id="3.40.30.10">
    <property type="entry name" value="Glutaredoxin"/>
    <property type="match status" value="1"/>
</dbReference>
<evidence type="ECO:0000313" key="4">
    <source>
        <dbReference type="Proteomes" id="UP001501310"/>
    </source>
</evidence>
<dbReference type="SUPFAM" id="SSF52833">
    <property type="entry name" value="Thioredoxin-like"/>
    <property type="match status" value="1"/>
</dbReference>
<feature type="signal peptide" evidence="1">
    <location>
        <begin position="1"/>
        <end position="21"/>
    </location>
</feature>
<dbReference type="InterPro" id="IPR036249">
    <property type="entry name" value="Thioredoxin-like_sf"/>
</dbReference>
<protein>
    <recommendedName>
        <fullName evidence="2">Thioredoxin-like fold domain-containing protein</fullName>
    </recommendedName>
</protein>
<comment type="caution">
    <text evidence="3">The sequence shown here is derived from an EMBL/GenBank/DDBJ whole genome shotgun (WGS) entry which is preliminary data.</text>
</comment>
<name>A0ABP7RE29_9SPHN</name>